<dbReference type="RefSeq" id="WP_344925400.1">
    <property type="nucleotide sequence ID" value="NZ_BAAAYK010000038.1"/>
</dbReference>
<dbReference type="Gene3D" id="1.20.120.450">
    <property type="entry name" value="dinb family like domain"/>
    <property type="match status" value="1"/>
</dbReference>
<dbReference type="InterPro" id="IPR034660">
    <property type="entry name" value="DinB/YfiT-like"/>
</dbReference>
<evidence type="ECO:0000313" key="2">
    <source>
        <dbReference type="Proteomes" id="UP001500483"/>
    </source>
</evidence>
<evidence type="ECO:0000313" key="1">
    <source>
        <dbReference type="EMBL" id="GAA3355754.1"/>
    </source>
</evidence>
<dbReference type="Proteomes" id="UP001500483">
    <property type="component" value="Unassembled WGS sequence"/>
</dbReference>
<dbReference type="Pfam" id="PF04978">
    <property type="entry name" value="MST"/>
    <property type="match status" value="1"/>
</dbReference>
<gene>
    <name evidence="1" type="ORF">GCM10020366_17110</name>
</gene>
<comment type="caution">
    <text evidence="1">The sequence shown here is derived from an EMBL/GenBank/DDBJ whole genome shotgun (WGS) entry which is preliminary data.</text>
</comment>
<dbReference type="SUPFAM" id="SSF109854">
    <property type="entry name" value="DinB/YfiT-like putative metalloenzymes"/>
    <property type="match status" value="1"/>
</dbReference>
<dbReference type="InterPro" id="IPR007061">
    <property type="entry name" value="MST-like"/>
</dbReference>
<sequence>MTTTLDAERADLLAELDAARTSLITTTDGLDDEQLGLRPTVSELCLGGLIKHVTSVERNWVRFILEGTAAMAVELPDGVTWEDLMAGTATTLPQRMVEFQEDFRMRPGDTLADVLARYQEVAARTAEVVSALPDLDVAHPLPEVPWNPPGEVRSARRVLIHVIAETTQHAGHADILRETIDGRRGF</sequence>
<protein>
    <submittedName>
        <fullName evidence="1">DinB family protein</fullName>
    </submittedName>
</protein>
<name>A0ABP6RKF2_9PSEU</name>
<organism evidence="1 2">
    <name type="scientific">Saccharopolyspora gregorii</name>
    <dbReference type="NCBI Taxonomy" id="33914"/>
    <lineage>
        <taxon>Bacteria</taxon>
        <taxon>Bacillati</taxon>
        <taxon>Actinomycetota</taxon>
        <taxon>Actinomycetes</taxon>
        <taxon>Pseudonocardiales</taxon>
        <taxon>Pseudonocardiaceae</taxon>
        <taxon>Saccharopolyspora</taxon>
    </lineage>
</organism>
<keyword evidence="2" id="KW-1185">Reference proteome</keyword>
<accession>A0ABP6RKF2</accession>
<dbReference type="EMBL" id="BAAAYK010000038">
    <property type="protein sequence ID" value="GAA3355754.1"/>
    <property type="molecule type" value="Genomic_DNA"/>
</dbReference>
<proteinExistence type="predicted"/>
<reference evidence="2" key="1">
    <citation type="journal article" date="2019" name="Int. J. Syst. Evol. Microbiol.">
        <title>The Global Catalogue of Microorganisms (GCM) 10K type strain sequencing project: providing services to taxonomists for standard genome sequencing and annotation.</title>
        <authorList>
            <consortium name="The Broad Institute Genomics Platform"/>
            <consortium name="The Broad Institute Genome Sequencing Center for Infectious Disease"/>
            <person name="Wu L."/>
            <person name="Ma J."/>
        </authorList>
    </citation>
    <scope>NUCLEOTIDE SEQUENCE [LARGE SCALE GENOMIC DNA]</scope>
    <source>
        <strain evidence="2">JCM 9687</strain>
    </source>
</reference>